<gene>
    <name evidence="2" type="ORF">JTE90_008205</name>
</gene>
<organism evidence="2 3">
    <name type="scientific">Oedothorax gibbosus</name>
    <dbReference type="NCBI Taxonomy" id="931172"/>
    <lineage>
        <taxon>Eukaryota</taxon>
        <taxon>Metazoa</taxon>
        <taxon>Ecdysozoa</taxon>
        <taxon>Arthropoda</taxon>
        <taxon>Chelicerata</taxon>
        <taxon>Arachnida</taxon>
        <taxon>Araneae</taxon>
        <taxon>Araneomorphae</taxon>
        <taxon>Entelegynae</taxon>
        <taxon>Araneoidea</taxon>
        <taxon>Linyphiidae</taxon>
        <taxon>Erigoninae</taxon>
        <taxon>Oedothorax</taxon>
    </lineage>
</organism>
<keyword evidence="3" id="KW-1185">Reference proteome</keyword>
<feature type="compositionally biased region" description="Polar residues" evidence="1">
    <location>
        <begin position="50"/>
        <end position="73"/>
    </location>
</feature>
<evidence type="ECO:0000256" key="1">
    <source>
        <dbReference type="SAM" id="MobiDB-lite"/>
    </source>
</evidence>
<evidence type="ECO:0000313" key="3">
    <source>
        <dbReference type="Proteomes" id="UP000827092"/>
    </source>
</evidence>
<dbReference type="Proteomes" id="UP000827092">
    <property type="component" value="Unassembled WGS sequence"/>
</dbReference>
<comment type="caution">
    <text evidence="2">The sequence shown here is derived from an EMBL/GenBank/DDBJ whole genome shotgun (WGS) entry which is preliminary data.</text>
</comment>
<name>A0AAV6TF69_9ARAC</name>
<dbReference type="AlphaFoldDB" id="A0AAV6TF69"/>
<reference evidence="2 3" key="1">
    <citation type="journal article" date="2022" name="Nat. Ecol. Evol.">
        <title>A masculinizing supergene underlies an exaggerated male reproductive morph in a spider.</title>
        <authorList>
            <person name="Hendrickx F."/>
            <person name="De Corte Z."/>
            <person name="Sonet G."/>
            <person name="Van Belleghem S.M."/>
            <person name="Kostlbacher S."/>
            <person name="Vangestel C."/>
        </authorList>
    </citation>
    <scope>NUCLEOTIDE SEQUENCE [LARGE SCALE GENOMIC DNA]</scope>
    <source>
        <strain evidence="2">W744_W776</strain>
    </source>
</reference>
<evidence type="ECO:0000313" key="2">
    <source>
        <dbReference type="EMBL" id="KAG8159485.1"/>
    </source>
</evidence>
<dbReference type="EMBL" id="JAFNEN010005865">
    <property type="protein sequence ID" value="KAG8159485.1"/>
    <property type="molecule type" value="Genomic_DNA"/>
</dbReference>
<feature type="region of interest" description="Disordered" evidence="1">
    <location>
        <begin position="42"/>
        <end position="90"/>
    </location>
</feature>
<accession>A0AAV6TF69</accession>
<protein>
    <submittedName>
        <fullName evidence="2">Uncharacterized protein</fullName>
    </submittedName>
</protein>
<proteinExistence type="predicted"/>
<sequence>MIRGTDGGIRSADLEVKFLDRRKTNLLRKHCQECSINQERKLEEEGDQIRPSSTINDASQRSALCSSNDTPGSSGRKPKAFGSGEVWLQS</sequence>